<name>A0A0E9XLP9_ANGAN</name>
<protein>
    <submittedName>
        <fullName evidence="1">Uncharacterized protein</fullName>
    </submittedName>
</protein>
<organism evidence="1">
    <name type="scientific">Anguilla anguilla</name>
    <name type="common">European freshwater eel</name>
    <name type="synonym">Muraena anguilla</name>
    <dbReference type="NCBI Taxonomy" id="7936"/>
    <lineage>
        <taxon>Eukaryota</taxon>
        <taxon>Metazoa</taxon>
        <taxon>Chordata</taxon>
        <taxon>Craniata</taxon>
        <taxon>Vertebrata</taxon>
        <taxon>Euteleostomi</taxon>
        <taxon>Actinopterygii</taxon>
        <taxon>Neopterygii</taxon>
        <taxon>Teleostei</taxon>
        <taxon>Anguilliformes</taxon>
        <taxon>Anguillidae</taxon>
        <taxon>Anguilla</taxon>
    </lineage>
</organism>
<sequence length="13" mass="1602">MEGGKFYSLFIYF</sequence>
<accession>A0A0E9XLP9</accession>
<dbReference type="EMBL" id="GBXM01005944">
    <property type="protein sequence ID" value="JAI02634.1"/>
    <property type="molecule type" value="Transcribed_RNA"/>
</dbReference>
<reference evidence="1" key="2">
    <citation type="journal article" date="2015" name="Fish Shellfish Immunol.">
        <title>Early steps in the European eel (Anguilla anguilla)-Vibrio vulnificus interaction in the gills: Role of the RtxA13 toxin.</title>
        <authorList>
            <person name="Callol A."/>
            <person name="Pajuelo D."/>
            <person name="Ebbesson L."/>
            <person name="Teles M."/>
            <person name="MacKenzie S."/>
            <person name="Amaro C."/>
        </authorList>
    </citation>
    <scope>NUCLEOTIDE SEQUENCE</scope>
</reference>
<evidence type="ECO:0000313" key="1">
    <source>
        <dbReference type="EMBL" id="JAI02634.1"/>
    </source>
</evidence>
<proteinExistence type="predicted"/>
<reference evidence="1" key="1">
    <citation type="submission" date="2014-11" db="EMBL/GenBank/DDBJ databases">
        <authorList>
            <person name="Amaro Gonzalez C."/>
        </authorList>
    </citation>
    <scope>NUCLEOTIDE SEQUENCE</scope>
</reference>